<keyword evidence="5" id="KW-1185">Reference proteome</keyword>
<dbReference type="PANTHER" id="PTHR43479:SF11">
    <property type="entry name" value="ACREF_ENVCD OPERON REPRESSOR-RELATED"/>
    <property type="match status" value="1"/>
</dbReference>
<dbReference type="Gene3D" id="1.10.357.10">
    <property type="entry name" value="Tetracycline Repressor, domain 2"/>
    <property type="match status" value="1"/>
</dbReference>
<evidence type="ECO:0000313" key="4">
    <source>
        <dbReference type="EMBL" id="OBR90363.1"/>
    </source>
</evidence>
<dbReference type="InterPro" id="IPR009057">
    <property type="entry name" value="Homeodomain-like_sf"/>
</dbReference>
<dbReference type="PRINTS" id="PR00455">
    <property type="entry name" value="HTHTETR"/>
</dbReference>
<comment type="caution">
    <text evidence="4">The sequence shown here is derived from an EMBL/GenBank/DDBJ whole genome shotgun (WGS) entry which is preliminary data.</text>
</comment>
<dbReference type="Proteomes" id="UP000093954">
    <property type="component" value="Unassembled WGS sequence"/>
</dbReference>
<dbReference type="RefSeq" id="WP_242872173.1">
    <property type="nucleotide sequence ID" value="NZ_LROS01000066.1"/>
</dbReference>
<dbReference type="InterPro" id="IPR001647">
    <property type="entry name" value="HTH_TetR"/>
</dbReference>
<evidence type="ECO:0000313" key="5">
    <source>
        <dbReference type="Proteomes" id="UP000093954"/>
    </source>
</evidence>
<evidence type="ECO:0000259" key="3">
    <source>
        <dbReference type="PROSITE" id="PS50977"/>
    </source>
</evidence>
<reference evidence="4 5" key="1">
    <citation type="journal article" date="2012" name="Front. Microbiol.">
        <title>Draft Genome Sequence of the Virulent Strain 01-B526 of the Fish Pathogen Aeromonas salmonicida.</title>
        <authorList>
            <person name="Charette S.J."/>
            <person name="Brochu F."/>
            <person name="Boyle B."/>
            <person name="Filion G."/>
            <person name="Tanaka K.H."/>
            <person name="Derome N."/>
        </authorList>
    </citation>
    <scope>NUCLEOTIDE SEQUENCE [LARGE SCALE GENOMIC DNA]</scope>
    <source>
        <strain evidence="4 5">P11</strain>
    </source>
</reference>
<dbReference type="EMBL" id="LROS01000066">
    <property type="protein sequence ID" value="OBR90363.1"/>
    <property type="molecule type" value="Genomic_DNA"/>
</dbReference>
<organism evidence="4 5">
    <name type="scientific">Clostridium ragsdalei P11</name>
    <dbReference type="NCBI Taxonomy" id="1353534"/>
    <lineage>
        <taxon>Bacteria</taxon>
        <taxon>Bacillati</taxon>
        <taxon>Bacillota</taxon>
        <taxon>Clostridia</taxon>
        <taxon>Eubacteriales</taxon>
        <taxon>Clostridiaceae</taxon>
        <taxon>Clostridium</taxon>
    </lineage>
</organism>
<keyword evidence="1 2" id="KW-0238">DNA-binding</keyword>
<protein>
    <submittedName>
        <fullName evidence="4">Putative HTH-type transcriptional regulator YfiR</fullName>
    </submittedName>
</protein>
<evidence type="ECO:0000256" key="1">
    <source>
        <dbReference type="ARBA" id="ARBA00023125"/>
    </source>
</evidence>
<evidence type="ECO:0000256" key="2">
    <source>
        <dbReference type="PROSITE-ProRule" id="PRU00335"/>
    </source>
</evidence>
<feature type="DNA-binding region" description="H-T-H motif" evidence="2">
    <location>
        <begin position="62"/>
        <end position="81"/>
    </location>
</feature>
<feature type="domain" description="HTH tetR-type" evidence="3">
    <location>
        <begin position="39"/>
        <end position="99"/>
    </location>
</feature>
<dbReference type="InterPro" id="IPR050624">
    <property type="entry name" value="HTH-type_Tx_Regulator"/>
</dbReference>
<sequence length="239" mass="28394">MESVVTLLTNELSYCSIIKMNYMFSFILIGDKMVQIKKDKIRQTIENAAIDIFLEKGYLNTKMKDISEKANISVGNIYIYFKNKESLFCTVLPQSFVDAFRNYNSNIFPILTKAFFNNEQNLERYIPNHKQVEDLIANRKRLLILLRCSKGTKYENLKEEILENVIQRECSYLQKYNFADNCRTTQNYKVIRMVFYNMLNMLLDSLEGDMNGDERRNVVRFAFKYNYDGFKRLLTEYTK</sequence>
<dbReference type="GO" id="GO:0003677">
    <property type="term" value="F:DNA binding"/>
    <property type="evidence" value="ECO:0007669"/>
    <property type="project" value="UniProtKB-UniRule"/>
</dbReference>
<accession>A0A1A6AK47</accession>
<dbReference type="Pfam" id="PF00440">
    <property type="entry name" value="TetR_N"/>
    <property type="match status" value="1"/>
</dbReference>
<name>A0A1A6AK47_9CLOT</name>
<dbReference type="AlphaFoldDB" id="A0A1A6AK47"/>
<dbReference type="PROSITE" id="PS50977">
    <property type="entry name" value="HTH_TETR_2"/>
    <property type="match status" value="1"/>
</dbReference>
<dbReference type="SUPFAM" id="SSF46689">
    <property type="entry name" value="Homeodomain-like"/>
    <property type="match status" value="1"/>
</dbReference>
<gene>
    <name evidence="4" type="primary">yfiR</name>
    <name evidence="4" type="ORF">CLRAG_35410</name>
</gene>
<dbReference type="PANTHER" id="PTHR43479">
    <property type="entry name" value="ACREF/ENVCD OPERON REPRESSOR-RELATED"/>
    <property type="match status" value="1"/>
</dbReference>
<proteinExistence type="predicted"/>
<dbReference type="PATRIC" id="fig|1353534.3.peg.3611"/>